<evidence type="ECO:0000313" key="2">
    <source>
        <dbReference type="EMBL" id="PQO27657.1"/>
    </source>
</evidence>
<evidence type="ECO:0000256" key="1">
    <source>
        <dbReference type="SAM" id="Coils"/>
    </source>
</evidence>
<sequence>MAAGAAKQLSAGVFSLFQGEGETNPETAAPAESSLESFLAASGLLGSNTGELQDQLGRSLEELEDLLRRTFHQAGQELPDSFQLRINPNGEIAVDGADAFAQQAKGLLQQSEEAQRLLAEIAAQTAAIQSATNQQEFARQYNDDPEAALNALQKAKDEHAGLDINFFDGQVSSINLASA</sequence>
<gene>
    <name evidence="2" type="ORF">C5Y96_19210</name>
</gene>
<comment type="caution">
    <text evidence="2">The sequence shown here is derived from an EMBL/GenBank/DDBJ whole genome shotgun (WGS) entry which is preliminary data.</text>
</comment>
<keyword evidence="1" id="KW-0175">Coiled coil</keyword>
<organism evidence="2 3">
    <name type="scientific">Blastopirellula marina</name>
    <dbReference type="NCBI Taxonomy" id="124"/>
    <lineage>
        <taxon>Bacteria</taxon>
        <taxon>Pseudomonadati</taxon>
        <taxon>Planctomycetota</taxon>
        <taxon>Planctomycetia</taxon>
        <taxon>Pirellulales</taxon>
        <taxon>Pirellulaceae</taxon>
        <taxon>Blastopirellula</taxon>
    </lineage>
</organism>
<reference evidence="2 3" key="1">
    <citation type="submission" date="2018-02" db="EMBL/GenBank/DDBJ databases">
        <title>Comparative genomes isolates from brazilian mangrove.</title>
        <authorList>
            <person name="Araujo J.E."/>
            <person name="Taketani R.G."/>
            <person name="Silva M.C.P."/>
            <person name="Loureco M.V."/>
            <person name="Andreote F.D."/>
        </authorList>
    </citation>
    <scope>NUCLEOTIDE SEQUENCE [LARGE SCALE GENOMIC DNA]</scope>
    <source>
        <strain evidence="2 3">HEX-2 MGV</strain>
    </source>
</reference>
<accession>A0A2S8F675</accession>
<dbReference type="EMBL" id="PUIA01000057">
    <property type="protein sequence ID" value="PQO27657.1"/>
    <property type="molecule type" value="Genomic_DNA"/>
</dbReference>
<name>A0A2S8F675_9BACT</name>
<dbReference type="Proteomes" id="UP000240009">
    <property type="component" value="Unassembled WGS sequence"/>
</dbReference>
<feature type="coiled-coil region" evidence="1">
    <location>
        <begin position="104"/>
        <end position="134"/>
    </location>
</feature>
<evidence type="ECO:0000313" key="3">
    <source>
        <dbReference type="Proteomes" id="UP000240009"/>
    </source>
</evidence>
<dbReference type="AlphaFoldDB" id="A0A2S8F675"/>
<proteinExistence type="predicted"/>
<protein>
    <submittedName>
        <fullName evidence="2">Uncharacterized protein</fullName>
    </submittedName>
</protein>